<keyword evidence="1" id="KW-0732">Signal</keyword>
<protein>
    <submittedName>
        <fullName evidence="3">Conserved hypothetical lipoprotein signal peptide</fullName>
    </submittedName>
</protein>
<organism evidence="3 4">
    <name type="scientific">Chthoniobacter flavus Ellin428</name>
    <dbReference type="NCBI Taxonomy" id="497964"/>
    <lineage>
        <taxon>Bacteria</taxon>
        <taxon>Pseudomonadati</taxon>
        <taxon>Verrucomicrobiota</taxon>
        <taxon>Spartobacteria</taxon>
        <taxon>Chthoniobacterales</taxon>
        <taxon>Chthoniobacteraceae</taxon>
        <taxon>Chthoniobacter</taxon>
    </lineage>
</organism>
<name>B4CYY9_9BACT</name>
<dbReference type="RefSeq" id="WP_006979202.1">
    <property type="nucleotide sequence ID" value="NZ_ABVL01000004.1"/>
</dbReference>
<keyword evidence="4" id="KW-1185">Reference proteome</keyword>
<proteinExistence type="predicted"/>
<gene>
    <name evidence="3" type="ORF">CfE428DRAFT_1877</name>
</gene>
<reference evidence="3 4" key="1">
    <citation type="journal article" date="2011" name="J. Bacteriol.">
        <title>Genome sequence of Chthoniobacter flavus Ellin428, an aerobic heterotrophic soil bacterium.</title>
        <authorList>
            <person name="Kant R."/>
            <person name="van Passel M.W."/>
            <person name="Palva A."/>
            <person name="Lucas S."/>
            <person name="Lapidus A."/>
            <person name="Glavina Del Rio T."/>
            <person name="Dalin E."/>
            <person name="Tice H."/>
            <person name="Bruce D."/>
            <person name="Goodwin L."/>
            <person name="Pitluck S."/>
            <person name="Larimer F.W."/>
            <person name="Land M.L."/>
            <person name="Hauser L."/>
            <person name="Sangwan P."/>
            <person name="de Vos W.M."/>
            <person name="Janssen P.H."/>
            <person name="Smidt H."/>
        </authorList>
    </citation>
    <scope>NUCLEOTIDE SEQUENCE [LARGE SCALE GENOMIC DNA]</scope>
    <source>
        <strain evidence="3 4">Ellin428</strain>
    </source>
</reference>
<dbReference type="eggNOG" id="COG3698">
    <property type="taxonomic scope" value="Bacteria"/>
</dbReference>
<comment type="caution">
    <text evidence="3">The sequence shown here is derived from an EMBL/GenBank/DDBJ whole genome shotgun (WGS) entry which is preliminary data.</text>
</comment>
<dbReference type="AlphaFoldDB" id="B4CYY9"/>
<accession>B4CYY9</accession>
<dbReference type="InParanoid" id="B4CYY9"/>
<dbReference type="Pfam" id="PF09992">
    <property type="entry name" value="NAGPA"/>
    <property type="match status" value="1"/>
</dbReference>
<evidence type="ECO:0000256" key="1">
    <source>
        <dbReference type="SAM" id="SignalP"/>
    </source>
</evidence>
<keyword evidence="3" id="KW-0449">Lipoprotein</keyword>
<dbReference type="STRING" id="497964.CfE428DRAFT_1877"/>
<feature type="domain" description="Phosphodiester glycosidase" evidence="2">
    <location>
        <begin position="74"/>
        <end position="229"/>
    </location>
</feature>
<evidence type="ECO:0000313" key="4">
    <source>
        <dbReference type="Proteomes" id="UP000005824"/>
    </source>
</evidence>
<evidence type="ECO:0000259" key="2">
    <source>
        <dbReference type="Pfam" id="PF09992"/>
    </source>
</evidence>
<dbReference type="FunCoup" id="B4CYY9">
    <property type="interactions" value="36"/>
</dbReference>
<sequence precursor="true">MKVWWAIAILAIATAVHRAEAVEFSTVEFAGKTFTVCRVDVRKEHLDLFHRDEHGEPFKRFDHLLAWLEPQHRTLVFAMNAGMYHPDFSAVGLFVSGGRELVPLNTANGNGNFFLKPNGVFALTESGAHVVESSEYPKLGGRVILATQSGPLLVHSGKLHPAIRAESESRLIRNGVGVPSPDTAIFVISEVPVNFYEFATLFRDQLHCPNALFLDGTISSLYSKTLNRHDFHMDLGPIIGVAE</sequence>
<dbReference type="EMBL" id="ABVL01000004">
    <property type="protein sequence ID" value="EDY20680.1"/>
    <property type="molecule type" value="Genomic_DNA"/>
</dbReference>
<dbReference type="Proteomes" id="UP000005824">
    <property type="component" value="Unassembled WGS sequence"/>
</dbReference>
<evidence type="ECO:0000313" key="3">
    <source>
        <dbReference type="EMBL" id="EDY20680.1"/>
    </source>
</evidence>
<feature type="chain" id="PRO_5002802508" evidence="1">
    <location>
        <begin position="22"/>
        <end position="243"/>
    </location>
</feature>
<dbReference type="InterPro" id="IPR018711">
    <property type="entry name" value="NAGPA"/>
</dbReference>
<feature type="signal peptide" evidence="1">
    <location>
        <begin position="1"/>
        <end position="21"/>
    </location>
</feature>